<evidence type="ECO:0000313" key="1">
    <source>
        <dbReference type="EMBL" id="RGD57588.1"/>
    </source>
</evidence>
<sequence length="212" mass="23060">MTTSPATGFGAVVFDFFGVLTFNMVEVIQAFEDREKIVRGTFLRGWASPEGQELFRRLELGQITQEEWNSRFGGLIGVEPAGLMARYLHDAFPAYPVLRVARQARAAGIRTAVLSNSLGRQPFDPYSGFDLAGTFDAVVLSADVGVRKPDPAIFRIVLDRLGVGADECLFVDDSESNLEAAAGLGFTPLLGLDEDVVARRLRELLHLPGSGL</sequence>
<dbReference type="NCBIfam" id="TIGR01509">
    <property type="entry name" value="HAD-SF-IA-v3"/>
    <property type="match status" value="1"/>
</dbReference>
<dbReference type="AlphaFoldDB" id="A0A372ZNW5"/>
<organism evidence="1 2">
    <name type="scientific">Kitasatospora xanthocidica</name>
    <dbReference type="NCBI Taxonomy" id="83382"/>
    <lineage>
        <taxon>Bacteria</taxon>
        <taxon>Bacillati</taxon>
        <taxon>Actinomycetota</taxon>
        <taxon>Actinomycetes</taxon>
        <taxon>Kitasatosporales</taxon>
        <taxon>Streptomycetaceae</taxon>
        <taxon>Kitasatospora</taxon>
    </lineage>
</organism>
<dbReference type="EMBL" id="QVIG01000001">
    <property type="protein sequence ID" value="RGD57588.1"/>
    <property type="molecule type" value="Genomic_DNA"/>
</dbReference>
<dbReference type="InterPro" id="IPR006439">
    <property type="entry name" value="HAD-SF_hydro_IA"/>
</dbReference>
<dbReference type="SFLD" id="SFLDS00003">
    <property type="entry name" value="Haloacid_Dehalogenase"/>
    <property type="match status" value="1"/>
</dbReference>
<dbReference type="CDD" id="cd02603">
    <property type="entry name" value="HAD_sEH-N_like"/>
    <property type="match status" value="1"/>
</dbReference>
<dbReference type="Gene3D" id="1.10.150.240">
    <property type="entry name" value="Putative phosphatase, domain 2"/>
    <property type="match status" value="1"/>
</dbReference>
<dbReference type="RefSeq" id="WP_049649458.1">
    <property type="nucleotide sequence ID" value="NZ_QVIG01000001.1"/>
</dbReference>
<dbReference type="NCBIfam" id="TIGR01549">
    <property type="entry name" value="HAD-SF-IA-v1"/>
    <property type="match status" value="1"/>
</dbReference>
<reference evidence="1 2" key="1">
    <citation type="submission" date="2018-08" db="EMBL/GenBank/DDBJ databases">
        <title>Diversity &amp; Physiological Properties of Lignin-Decomposing Actinobacteria from Soil.</title>
        <authorList>
            <person name="Roh S.G."/>
            <person name="Kim S.B."/>
        </authorList>
    </citation>
    <scope>NUCLEOTIDE SEQUENCE [LARGE SCALE GENOMIC DNA]</scope>
    <source>
        <strain evidence="1 2">MMS17-GH009</strain>
    </source>
</reference>
<dbReference type="InterPro" id="IPR036412">
    <property type="entry name" value="HAD-like_sf"/>
</dbReference>
<dbReference type="SFLD" id="SFLDG01129">
    <property type="entry name" value="C1.5:_HAD__Beta-PGM__Phosphata"/>
    <property type="match status" value="1"/>
</dbReference>
<dbReference type="Pfam" id="PF00702">
    <property type="entry name" value="Hydrolase"/>
    <property type="match status" value="1"/>
</dbReference>
<dbReference type="PANTHER" id="PTHR47829:SF1">
    <property type="entry name" value="HAD FAMILY PHOSPHATASE"/>
    <property type="match status" value="1"/>
</dbReference>
<name>A0A372ZNW5_9ACTN</name>
<dbReference type="PANTHER" id="PTHR47829">
    <property type="entry name" value="HYDROLASE, PUTATIVE (AFU_ORTHOLOGUE AFUA_1G12880)-RELATED"/>
    <property type="match status" value="1"/>
</dbReference>
<dbReference type="PRINTS" id="PR00413">
    <property type="entry name" value="HADHALOGNASE"/>
</dbReference>
<dbReference type="InterPro" id="IPR023214">
    <property type="entry name" value="HAD_sf"/>
</dbReference>
<comment type="caution">
    <text evidence="1">The sequence shown here is derived from an EMBL/GenBank/DDBJ whole genome shotgun (WGS) entry which is preliminary data.</text>
</comment>
<dbReference type="Gene3D" id="3.40.50.1000">
    <property type="entry name" value="HAD superfamily/HAD-like"/>
    <property type="match status" value="1"/>
</dbReference>
<accession>A0A372ZNW5</accession>
<evidence type="ECO:0000313" key="2">
    <source>
        <dbReference type="Proteomes" id="UP000263377"/>
    </source>
</evidence>
<dbReference type="SUPFAM" id="SSF56784">
    <property type="entry name" value="HAD-like"/>
    <property type="match status" value="1"/>
</dbReference>
<proteinExistence type="predicted"/>
<keyword evidence="2" id="KW-1185">Reference proteome</keyword>
<dbReference type="Proteomes" id="UP000263377">
    <property type="component" value="Unassembled WGS sequence"/>
</dbReference>
<dbReference type="InterPro" id="IPR023198">
    <property type="entry name" value="PGP-like_dom2"/>
</dbReference>
<gene>
    <name evidence="1" type="ORF">DR950_07115</name>
</gene>
<protein>
    <submittedName>
        <fullName evidence="1">HAD family phosphatase</fullName>
    </submittedName>
</protein>
<dbReference type="InterPro" id="IPR052898">
    <property type="entry name" value="ACAD10-like"/>
</dbReference>